<protein>
    <submittedName>
        <fullName evidence="2">Uncharacterized protein</fullName>
    </submittedName>
</protein>
<keyword evidence="1" id="KW-0472">Membrane</keyword>
<name>A0A7Y3RJ30_9PROT</name>
<dbReference type="Proteomes" id="UP000536835">
    <property type="component" value="Unassembled WGS sequence"/>
</dbReference>
<evidence type="ECO:0000313" key="3">
    <source>
        <dbReference type="Proteomes" id="UP000536835"/>
    </source>
</evidence>
<accession>A0A7Y3RJ30</accession>
<gene>
    <name evidence="2" type="ORF">HK107_01450</name>
</gene>
<dbReference type="RefSeq" id="WP_173196095.1">
    <property type="nucleotide sequence ID" value="NZ_JABFCX010000002.1"/>
</dbReference>
<keyword evidence="3" id="KW-1185">Reference proteome</keyword>
<dbReference type="AlphaFoldDB" id="A0A7Y3RJ30"/>
<sequence length="256" mass="29221">MILRRLTEHVRTQNWFAVGLDFFIVVVGVFLGIQLGNWNEARALRAQEQSYLAVLHEELVENASRSARLLTYYTTVTEAAERALAFTKSGQNCGTDCEDLLIDFFHASQLWTVTFDQTAFREAVALGFPSDQELREQLFVTYDLTTSFGVINQDPPAVRETIREYLEPDAARILWQGCWRLDVDTVTEHLIRGCKDELKSVDTAGILKALQDDPQLASMLRFWLSQNILAIQNYPVVRDRTMRTAEMVAARIEAVR</sequence>
<feature type="transmembrane region" description="Helical" evidence="1">
    <location>
        <begin position="15"/>
        <end position="35"/>
    </location>
</feature>
<dbReference type="EMBL" id="JABFCX010000002">
    <property type="protein sequence ID" value="NNU14988.1"/>
    <property type="molecule type" value="Genomic_DNA"/>
</dbReference>
<reference evidence="2 3" key="1">
    <citation type="submission" date="2020-05" db="EMBL/GenBank/DDBJ databases">
        <title>Parvularcula mediterraneae sp. nov., isolated from polypropylene straw from shallow seawater of the seashore of Laganas in Zakynthos island, Greece.</title>
        <authorList>
            <person name="Szabo I."/>
            <person name="Al-Omari J."/>
            <person name="Rado J."/>
            <person name="Szerdahelyi G.S."/>
        </authorList>
    </citation>
    <scope>NUCLEOTIDE SEQUENCE [LARGE SCALE GENOMIC DNA]</scope>
    <source>
        <strain evidence="2 3">ZS-1/3</strain>
    </source>
</reference>
<keyword evidence="1" id="KW-1133">Transmembrane helix</keyword>
<organism evidence="2 3">
    <name type="scientific">Parvularcula mediterranea</name>
    <dbReference type="NCBI Taxonomy" id="2732508"/>
    <lineage>
        <taxon>Bacteria</taxon>
        <taxon>Pseudomonadati</taxon>
        <taxon>Pseudomonadota</taxon>
        <taxon>Alphaproteobacteria</taxon>
        <taxon>Parvularculales</taxon>
        <taxon>Parvularculaceae</taxon>
        <taxon>Parvularcula</taxon>
    </lineage>
</organism>
<proteinExistence type="predicted"/>
<evidence type="ECO:0000256" key="1">
    <source>
        <dbReference type="SAM" id="Phobius"/>
    </source>
</evidence>
<keyword evidence="1" id="KW-0812">Transmembrane</keyword>
<comment type="caution">
    <text evidence="2">The sequence shown here is derived from an EMBL/GenBank/DDBJ whole genome shotgun (WGS) entry which is preliminary data.</text>
</comment>
<evidence type="ECO:0000313" key="2">
    <source>
        <dbReference type="EMBL" id="NNU14988.1"/>
    </source>
</evidence>